<feature type="domain" description="Protein kinase" evidence="2">
    <location>
        <begin position="330"/>
        <end position="363"/>
    </location>
</feature>
<dbReference type="PROSITE" id="PS50011">
    <property type="entry name" value="PROTEIN_KINASE_DOM"/>
    <property type="match status" value="1"/>
</dbReference>
<evidence type="ECO:0000259" key="3">
    <source>
        <dbReference type="PROSITE" id="PS50948"/>
    </source>
</evidence>
<keyword evidence="5" id="KW-1185">Reference proteome</keyword>
<keyword evidence="1" id="KW-0812">Transmembrane</keyword>
<dbReference type="InterPro" id="IPR000719">
    <property type="entry name" value="Prot_kinase_dom"/>
</dbReference>
<comment type="caution">
    <text evidence="4">The sequence shown here is derived from an EMBL/GenBank/DDBJ whole genome shotgun (WGS) entry which is preliminary data.</text>
</comment>
<dbReference type="GO" id="GO:0005524">
    <property type="term" value="F:ATP binding"/>
    <property type="evidence" value="ECO:0007669"/>
    <property type="project" value="InterPro"/>
</dbReference>
<protein>
    <submittedName>
        <fullName evidence="4">Uncharacterized protein</fullName>
    </submittedName>
</protein>
<proteinExistence type="predicted"/>
<feature type="transmembrane region" description="Helical" evidence="1">
    <location>
        <begin position="265"/>
        <end position="285"/>
    </location>
</feature>
<name>A0AAD8IST3_9APIA</name>
<dbReference type="CDD" id="cd01098">
    <property type="entry name" value="PAN_AP_plant"/>
    <property type="match status" value="1"/>
</dbReference>
<evidence type="ECO:0000256" key="1">
    <source>
        <dbReference type="SAM" id="Phobius"/>
    </source>
</evidence>
<dbReference type="PANTHER" id="PTHR32444">
    <property type="entry name" value="BULB-TYPE LECTIN DOMAIN-CONTAINING PROTEIN"/>
    <property type="match status" value="1"/>
</dbReference>
<feature type="domain" description="Apple" evidence="3">
    <location>
        <begin position="167"/>
        <end position="249"/>
    </location>
</feature>
<keyword evidence="1" id="KW-1133">Transmembrane helix</keyword>
<evidence type="ECO:0000313" key="5">
    <source>
        <dbReference type="Proteomes" id="UP001237642"/>
    </source>
</evidence>
<dbReference type="Proteomes" id="UP001237642">
    <property type="component" value="Unassembled WGS sequence"/>
</dbReference>
<dbReference type="SMART" id="SM00473">
    <property type="entry name" value="PAN_AP"/>
    <property type="match status" value="1"/>
</dbReference>
<dbReference type="GO" id="GO:0004672">
    <property type="term" value="F:protein kinase activity"/>
    <property type="evidence" value="ECO:0007669"/>
    <property type="project" value="InterPro"/>
</dbReference>
<dbReference type="AlphaFoldDB" id="A0AAD8IST3"/>
<evidence type="ECO:0000313" key="4">
    <source>
        <dbReference type="EMBL" id="KAK1390419.1"/>
    </source>
</evidence>
<dbReference type="Gene3D" id="3.30.200.20">
    <property type="entry name" value="Phosphorylase Kinase, domain 1"/>
    <property type="match status" value="1"/>
</dbReference>
<sequence length="363" mass="41365">MHQIRKGLQTTLASQHEALKNSLKSTYNEVVLKFPQIKSLDSQNAANKRKFATLNTEVSSLQTTQKHLAESMEKHLAFGLDISTMIKAMYKNAYGDRIPYTVPVREIVVSDYKILLHRNCYIPSIALPLMLISPRCECLRGFVPKFPDRWKAVDWSSGCIRKTELECRTKVGFMKYSSMKLPDTRYSKYDMKISLEECARLCLNDCNFTAYANVDIRSGGSGCILWFNDLIDINGYTADGQDIYVKMPASELEDSLRLRAEKPMWIIPISLVLTVLIALLFLLVLRKRKRTEEDDLKLSSETVALNKIESEDWELPLVDFKRIVKATDNFSQDNKLGEGGFGPVYKGMLNDGKEIAMKRLSAF</sequence>
<reference evidence="4" key="2">
    <citation type="submission" date="2023-05" db="EMBL/GenBank/DDBJ databases">
        <authorList>
            <person name="Schelkunov M.I."/>
        </authorList>
    </citation>
    <scope>NUCLEOTIDE SEQUENCE</scope>
    <source>
        <strain evidence="4">Hsosn_3</strain>
        <tissue evidence="4">Leaf</tissue>
    </source>
</reference>
<accession>A0AAD8IST3</accession>
<gene>
    <name evidence="4" type="ORF">POM88_018597</name>
</gene>
<dbReference type="PANTHER" id="PTHR32444:SF235">
    <property type="entry name" value="OS01G0783900 PROTEIN"/>
    <property type="match status" value="1"/>
</dbReference>
<organism evidence="4 5">
    <name type="scientific">Heracleum sosnowskyi</name>
    <dbReference type="NCBI Taxonomy" id="360622"/>
    <lineage>
        <taxon>Eukaryota</taxon>
        <taxon>Viridiplantae</taxon>
        <taxon>Streptophyta</taxon>
        <taxon>Embryophyta</taxon>
        <taxon>Tracheophyta</taxon>
        <taxon>Spermatophyta</taxon>
        <taxon>Magnoliopsida</taxon>
        <taxon>eudicotyledons</taxon>
        <taxon>Gunneridae</taxon>
        <taxon>Pentapetalae</taxon>
        <taxon>asterids</taxon>
        <taxon>campanulids</taxon>
        <taxon>Apiales</taxon>
        <taxon>Apiaceae</taxon>
        <taxon>Apioideae</taxon>
        <taxon>apioid superclade</taxon>
        <taxon>Tordylieae</taxon>
        <taxon>Tordyliinae</taxon>
        <taxon>Heracleum</taxon>
    </lineage>
</organism>
<keyword evidence="1" id="KW-0472">Membrane</keyword>
<dbReference type="Pfam" id="PF08276">
    <property type="entry name" value="PAN_2"/>
    <property type="match status" value="1"/>
</dbReference>
<reference evidence="4" key="1">
    <citation type="submission" date="2023-02" db="EMBL/GenBank/DDBJ databases">
        <title>Genome of toxic invasive species Heracleum sosnowskyi carries increased number of genes despite the absence of recent whole-genome duplications.</title>
        <authorList>
            <person name="Schelkunov M."/>
            <person name="Shtratnikova V."/>
            <person name="Makarenko M."/>
            <person name="Klepikova A."/>
            <person name="Omelchenko D."/>
            <person name="Novikova G."/>
            <person name="Obukhova E."/>
            <person name="Bogdanov V."/>
            <person name="Penin A."/>
            <person name="Logacheva M."/>
        </authorList>
    </citation>
    <scope>NUCLEOTIDE SEQUENCE</scope>
    <source>
        <strain evidence="4">Hsosn_3</strain>
        <tissue evidence="4">Leaf</tissue>
    </source>
</reference>
<dbReference type="EMBL" id="JAUIZM010000004">
    <property type="protein sequence ID" value="KAK1390419.1"/>
    <property type="molecule type" value="Genomic_DNA"/>
</dbReference>
<dbReference type="Gene3D" id="3.50.4.10">
    <property type="entry name" value="Hepatocyte Growth Factor"/>
    <property type="match status" value="1"/>
</dbReference>
<dbReference type="InterPro" id="IPR011009">
    <property type="entry name" value="Kinase-like_dom_sf"/>
</dbReference>
<dbReference type="InterPro" id="IPR003609">
    <property type="entry name" value="Pan_app"/>
</dbReference>
<dbReference type="PROSITE" id="PS50948">
    <property type="entry name" value="PAN"/>
    <property type="match status" value="1"/>
</dbReference>
<evidence type="ECO:0000259" key="2">
    <source>
        <dbReference type="PROSITE" id="PS50011"/>
    </source>
</evidence>
<dbReference type="SUPFAM" id="SSF56112">
    <property type="entry name" value="Protein kinase-like (PK-like)"/>
    <property type="match status" value="1"/>
</dbReference>